<proteinExistence type="predicted"/>
<accession>A0ABU6WEL6</accession>
<dbReference type="EMBL" id="JASCZI010181537">
    <property type="protein sequence ID" value="MED6184365.1"/>
    <property type="molecule type" value="Genomic_DNA"/>
</dbReference>
<protein>
    <submittedName>
        <fullName evidence="2">Uncharacterized protein</fullName>
    </submittedName>
</protein>
<sequence>MIKIGNVALEGFATEVKNVVDAKFIRADPSERCSGWGSALFPIVAKSEKKHISLFFFIFLFTVISFIVIVSSSPSSSLSSFTTTLLLITDGHYQRLQRRDEVSTDKPSVTE</sequence>
<evidence type="ECO:0000256" key="1">
    <source>
        <dbReference type="SAM" id="Phobius"/>
    </source>
</evidence>
<keyword evidence="1" id="KW-0812">Transmembrane</keyword>
<name>A0ABU6WEL6_9FABA</name>
<evidence type="ECO:0000313" key="3">
    <source>
        <dbReference type="Proteomes" id="UP001341840"/>
    </source>
</evidence>
<keyword evidence="3" id="KW-1185">Reference proteome</keyword>
<keyword evidence="1" id="KW-0472">Membrane</keyword>
<organism evidence="2 3">
    <name type="scientific">Stylosanthes scabra</name>
    <dbReference type="NCBI Taxonomy" id="79078"/>
    <lineage>
        <taxon>Eukaryota</taxon>
        <taxon>Viridiplantae</taxon>
        <taxon>Streptophyta</taxon>
        <taxon>Embryophyta</taxon>
        <taxon>Tracheophyta</taxon>
        <taxon>Spermatophyta</taxon>
        <taxon>Magnoliopsida</taxon>
        <taxon>eudicotyledons</taxon>
        <taxon>Gunneridae</taxon>
        <taxon>Pentapetalae</taxon>
        <taxon>rosids</taxon>
        <taxon>fabids</taxon>
        <taxon>Fabales</taxon>
        <taxon>Fabaceae</taxon>
        <taxon>Papilionoideae</taxon>
        <taxon>50 kb inversion clade</taxon>
        <taxon>dalbergioids sensu lato</taxon>
        <taxon>Dalbergieae</taxon>
        <taxon>Pterocarpus clade</taxon>
        <taxon>Stylosanthes</taxon>
    </lineage>
</organism>
<gene>
    <name evidence="2" type="ORF">PIB30_046764</name>
</gene>
<keyword evidence="1" id="KW-1133">Transmembrane helix</keyword>
<feature type="transmembrane region" description="Helical" evidence="1">
    <location>
        <begin position="52"/>
        <end position="71"/>
    </location>
</feature>
<dbReference type="Proteomes" id="UP001341840">
    <property type="component" value="Unassembled WGS sequence"/>
</dbReference>
<reference evidence="2 3" key="1">
    <citation type="journal article" date="2023" name="Plants (Basel)">
        <title>Bridging the Gap: Combining Genomics and Transcriptomics Approaches to Understand Stylosanthes scabra, an Orphan Legume from the Brazilian Caatinga.</title>
        <authorList>
            <person name="Ferreira-Neto J.R.C."/>
            <person name="da Silva M.D."/>
            <person name="Binneck E."/>
            <person name="de Melo N.F."/>
            <person name="da Silva R.H."/>
            <person name="de Melo A.L.T.M."/>
            <person name="Pandolfi V."/>
            <person name="Bustamante F.O."/>
            <person name="Brasileiro-Vidal A.C."/>
            <person name="Benko-Iseppon A.M."/>
        </authorList>
    </citation>
    <scope>NUCLEOTIDE SEQUENCE [LARGE SCALE GENOMIC DNA]</scope>
    <source>
        <tissue evidence="2">Leaves</tissue>
    </source>
</reference>
<comment type="caution">
    <text evidence="2">The sequence shown here is derived from an EMBL/GenBank/DDBJ whole genome shotgun (WGS) entry which is preliminary data.</text>
</comment>
<evidence type="ECO:0000313" key="2">
    <source>
        <dbReference type="EMBL" id="MED6184365.1"/>
    </source>
</evidence>